<dbReference type="InterPro" id="IPR000863">
    <property type="entry name" value="Sulfotransferase_dom"/>
</dbReference>
<accession>A0A5B7DBQ6</accession>
<proteinExistence type="inferred from homology"/>
<comment type="similarity">
    <text evidence="1">Belongs to the sulfotransferase 1 family.</text>
</comment>
<dbReference type="InterPro" id="IPR027417">
    <property type="entry name" value="P-loop_NTPase"/>
</dbReference>
<protein>
    <submittedName>
        <fullName evidence="4">Estrogen sulfotransferase</fullName>
    </submittedName>
</protein>
<name>A0A5B7DBQ6_PORTR</name>
<dbReference type="AlphaFoldDB" id="A0A5B7DBQ6"/>
<dbReference type="OrthoDB" id="205623at2759"/>
<keyword evidence="5" id="KW-1185">Reference proteome</keyword>
<evidence type="ECO:0000256" key="2">
    <source>
        <dbReference type="ARBA" id="ARBA00022679"/>
    </source>
</evidence>
<feature type="domain" description="Sulfotransferase" evidence="3">
    <location>
        <begin position="63"/>
        <end position="176"/>
    </location>
</feature>
<dbReference type="Gene3D" id="3.40.50.300">
    <property type="entry name" value="P-loop containing nucleotide triphosphate hydrolases"/>
    <property type="match status" value="1"/>
</dbReference>
<keyword evidence="2 4" id="KW-0808">Transferase</keyword>
<dbReference type="SUPFAM" id="SSF52540">
    <property type="entry name" value="P-loop containing nucleoside triphosphate hydrolases"/>
    <property type="match status" value="1"/>
</dbReference>
<evidence type="ECO:0000259" key="3">
    <source>
        <dbReference type="Pfam" id="PF00685"/>
    </source>
</evidence>
<dbReference type="GO" id="GO:0008146">
    <property type="term" value="F:sulfotransferase activity"/>
    <property type="evidence" value="ECO:0007669"/>
    <property type="project" value="InterPro"/>
</dbReference>
<evidence type="ECO:0000313" key="4">
    <source>
        <dbReference type="EMBL" id="MPC18556.1"/>
    </source>
</evidence>
<comment type="caution">
    <text evidence="4">The sequence shown here is derived from an EMBL/GenBank/DDBJ whole genome shotgun (WGS) entry which is preliminary data.</text>
</comment>
<evidence type="ECO:0000313" key="5">
    <source>
        <dbReference type="Proteomes" id="UP000324222"/>
    </source>
</evidence>
<dbReference type="PANTHER" id="PTHR11783">
    <property type="entry name" value="SULFOTRANSFERASE SULT"/>
    <property type="match status" value="1"/>
</dbReference>
<organism evidence="4 5">
    <name type="scientific">Portunus trituberculatus</name>
    <name type="common">Swimming crab</name>
    <name type="synonym">Neptunus trituberculatus</name>
    <dbReference type="NCBI Taxonomy" id="210409"/>
    <lineage>
        <taxon>Eukaryota</taxon>
        <taxon>Metazoa</taxon>
        <taxon>Ecdysozoa</taxon>
        <taxon>Arthropoda</taxon>
        <taxon>Crustacea</taxon>
        <taxon>Multicrustacea</taxon>
        <taxon>Malacostraca</taxon>
        <taxon>Eumalacostraca</taxon>
        <taxon>Eucarida</taxon>
        <taxon>Decapoda</taxon>
        <taxon>Pleocyemata</taxon>
        <taxon>Brachyura</taxon>
        <taxon>Eubrachyura</taxon>
        <taxon>Portunoidea</taxon>
        <taxon>Portunidae</taxon>
        <taxon>Portuninae</taxon>
        <taxon>Portunus</taxon>
    </lineage>
</organism>
<evidence type="ECO:0000256" key="1">
    <source>
        <dbReference type="ARBA" id="ARBA00005771"/>
    </source>
</evidence>
<dbReference type="EMBL" id="VSRR010000691">
    <property type="protein sequence ID" value="MPC18556.1"/>
    <property type="molecule type" value="Genomic_DNA"/>
</dbReference>
<dbReference type="Proteomes" id="UP000324222">
    <property type="component" value="Unassembled WGS sequence"/>
</dbReference>
<reference evidence="4 5" key="1">
    <citation type="submission" date="2019-05" db="EMBL/GenBank/DDBJ databases">
        <title>Another draft genome of Portunus trituberculatus and its Hox gene families provides insights of decapod evolution.</title>
        <authorList>
            <person name="Jeong J.-H."/>
            <person name="Song I."/>
            <person name="Kim S."/>
            <person name="Choi T."/>
            <person name="Kim D."/>
            <person name="Ryu S."/>
            <person name="Kim W."/>
        </authorList>
    </citation>
    <scope>NUCLEOTIDE SEQUENCE [LARGE SCALE GENOMIC DNA]</scope>
    <source>
        <tissue evidence="4">Muscle</tissue>
    </source>
</reference>
<dbReference type="Pfam" id="PF00685">
    <property type="entry name" value="Sulfotransfer_1"/>
    <property type="match status" value="1"/>
</dbReference>
<gene>
    <name evidence="4" type="primary">SULT1E1_2</name>
    <name evidence="4" type="ORF">E2C01_011444</name>
</gene>
<sequence length="194" mass="22596">MSKTKLLSGHKVVPLTQEEQKEITDSGVVFPCAMVRLQPDGWLLPDPMAAKYCDTVYNFKFRPDDLIVMSYPKSGTTWMQEILWTMVHNPDLDHPETSKPILDRSPDISFDFIFDTPVAQFLKFEAFRKWFAEVCPDRRTEDGIMLQITELMSGRRIIKSHLPLSLMSPDFLDKAKVRYPNTVTMLRPFTYHYE</sequence>